<dbReference type="EMBL" id="QREV01000092">
    <property type="protein sequence ID" value="RDU47378.1"/>
    <property type="molecule type" value="Genomic_DNA"/>
</dbReference>
<comment type="caution">
    <text evidence="1">The sequence shown here is derived from an EMBL/GenBank/DDBJ whole genome shotgun (WGS) entry which is preliminary data.</text>
</comment>
<proteinExistence type="predicted"/>
<dbReference type="AlphaFoldDB" id="A0A3D8H8X7"/>
<dbReference type="Pfam" id="PF13149">
    <property type="entry name" value="Mfa_like_1"/>
    <property type="match status" value="1"/>
</dbReference>
<name>A0A3D8H8X7_9BACT</name>
<organism evidence="1 2">
    <name type="scientific">Parabacteroides acidifaciens</name>
    <dbReference type="NCBI Taxonomy" id="2290935"/>
    <lineage>
        <taxon>Bacteria</taxon>
        <taxon>Pseudomonadati</taxon>
        <taxon>Bacteroidota</taxon>
        <taxon>Bacteroidia</taxon>
        <taxon>Bacteroidales</taxon>
        <taxon>Tannerellaceae</taxon>
        <taxon>Parabacteroides</taxon>
    </lineage>
</organism>
<evidence type="ECO:0000313" key="1">
    <source>
        <dbReference type="EMBL" id="RDU47378.1"/>
    </source>
</evidence>
<reference evidence="1 2" key="1">
    <citation type="submission" date="2018-07" db="EMBL/GenBank/DDBJ databases">
        <title>Parabacteroides acidifaciens nov. sp., isolated from human feces.</title>
        <authorList>
            <person name="Wang Y.J."/>
        </authorList>
    </citation>
    <scope>NUCLEOTIDE SEQUENCE [LARGE SCALE GENOMIC DNA]</scope>
    <source>
        <strain evidence="1 2">426-9</strain>
    </source>
</reference>
<dbReference type="InterPro" id="IPR025049">
    <property type="entry name" value="Mfa-like_1"/>
</dbReference>
<evidence type="ECO:0008006" key="3">
    <source>
        <dbReference type="Google" id="ProtNLM"/>
    </source>
</evidence>
<accession>A0A3D8H8X7</accession>
<sequence>MMQVPQEQQPLKCKCIMNPLKKISGILSLFCLLVACHGTDEGVPSATGYADVRFTALPATDAQTKADGSTEGLNEGGRVVVYAWQGKIPSETDKYAYSNRYTFHLNNGVCNLAPLSADMKLPVGNGYAFYALSTNHADLPVPAMESGSRTAILQNGVDYLMAVSGSQSVSGSDAVTIPLAFRHIATQIVLTVKPAGTNGYTSAESLTAAIAPIDSSGSYIDLSATWADDTPNGMIYWGTGVSGGMPLGQANGQVKAGVKVDSGPNFTVSFILLPVAANTQIPLQFDFKGIEFATGGKQAGKRYTARLNVSSDGLKGGYTYAFDVSISRQAASFSPLPKVNPWVVDGINLDEVIEVDPK</sequence>
<dbReference type="Proteomes" id="UP000256321">
    <property type="component" value="Unassembled WGS sequence"/>
</dbReference>
<gene>
    <name evidence="1" type="ORF">DWU89_19935</name>
</gene>
<protein>
    <recommendedName>
        <fullName evidence="3">Fimbrillin family protein</fullName>
    </recommendedName>
</protein>
<evidence type="ECO:0000313" key="2">
    <source>
        <dbReference type="Proteomes" id="UP000256321"/>
    </source>
</evidence>